<evidence type="ECO:0000313" key="2">
    <source>
        <dbReference type="Proteomes" id="UP000182649"/>
    </source>
</evidence>
<dbReference type="Proteomes" id="UP000182649">
    <property type="component" value="Unassembled WGS sequence"/>
</dbReference>
<proteinExistence type="predicted"/>
<sequence>MIELLRYQRDDGREPFTEWLNTLRDKVAQARIRIRLRQIQEATLVTASRSVKECQNYVFMSAPGIGCILDDMGNPL</sequence>
<organism evidence="1 2">
    <name type="scientific">Nitrosospira multiformis</name>
    <dbReference type="NCBI Taxonomy" id="1231"/>
    <lineage>
        <taxon>Bacteria</taxon>
        <taxon>Pseudomonadati</taxon>
        <taxon>Pseudomonadota</taxon>
        <taxon>Betaproteobacteria</taxon>
        <taxon>Nitrosomonadales</taxon>
        <taxon>Nitrosomonadaceae</taxon>
        <taxon>Nitrosospira</taxon>
    </lineage>
</organism>
<gene>
    <name evidence="1" type="ORF">SAMN05216417_1336</name>
</gene>
<protein>
    <submittedName>
        <fullName evidence="1">Uncharacterized protein</fullName>
    </submittedName>
</protein>
<dbReference type="RefSeq" id="WP_305728509.1">
    <property type="nucleotide sequence ID" value="NZ_FPBZ01000033.1"/>
</dbReference>
<reference evidence="1 2" key="1">
    <citation type="submission" date="2016-10" db="EMBL/GenBank/DDBJ databases">
        <authorList>
            <person name="de Groot N.N."/>
        </authorList>
    </citation>
    <scope>NUCLEOTIDE SEQUENCE [LARGE SCALE GENOMIC DNA]</scope>
    <source>
        <strain evidence="1 2">Nl14</strain>
    </source>
</reference>
<accession>A0A1I7IYP9</accession>
<evidence type="ECO:0000313" key="1">
    <source>
        <dbReference type="EMBL" id="SFU78060.1"/>
    </source>
</evidence>
<name>A0A1I7IYP9_9PROT</name>
<dbReference type="EMBL" id="FPBZ01000033">
    <property type="protein sequence ID" value="SFU78060.1"/>
    <property type="molecule type" value="Genomic_DNA"/>
</dbReference>
<dbReference type="AlphaFoldDB" id="A0A1I7IYP9"/>